<dbReference type="Proteomes" id="UP000429552">
    <property type="component" value="Unassembled WGS sequence"/>
</dbReference>
<evidence type="ECO:0000313" key="3">
    <source>
        <dbReference type="Proteomes" id="UP000429552"/>
    </source>
</evidence>
<proteinExistence type="predicted"/>
<sequence>MGAEVGVGAVSGPVGALSWWDTSGSSFSCGVRVAVGWRRFAYGVWVVGSEGTPGNPSSARATRVPEVGSPVVRSGSCGRLTGHPLRPPYVGGSPAVPITVTNPCATPWQGPGRAARSWARPGSGP</sequence>
<feature type="region of interest" description="Disordered" evidence="1">
    <location>
        <begin position="51"/>
        <end position="84"/>
    </location>
</feature>
<comment type="caution">
    <text evidence="2">The sequence shown here is derived from an EMBL/GenBank/DDBJ whole genome shotgun (WGS) entry which is preliminary data.</text>
</comment>
<evidence type="ECO:0000256" key="1">
    <source>
        <dbReference type="SAM" id="MobiDB-lite"/>
    </source>
</evidence>
<name>A0A640TLL8_STRNI</name>
<protein>
    <submittedName>
        <fullName evidence="2">Uncharacterized protein</fullName>
    </submittedName>
</protein>
<gene>
    <name evidence="2" type="ORF">Sliba_42850</name>
</gene>
<accession>A0A640TLL8</accession>
<evidence type="ECO:0000313" key="2">
    <source>
        <dbReference type="EMBL" id="GFE23832.1"/>
    </source>
</evidence>
<dbReference type="AlphaFoldDB" id="A0A640TLL8"/>
<feature type="region of interest" description="Disordered" evidence="1">
    <location>
        <begin position="102"/>
        <end position="125"/>
    </location>
</feature>
<reference evidence="2 3" key="1">
    <citation type="submission" date="2019-12" db="EMBL/GenBank/DDBJ databases">
        <title>Whole genome shotgun sequence of Streptomyces libani subsp. libani NBRC 13452.</title>
        <authorList>
            <person name="Ichikawa N."/>
            <person name="Kimura A."/>
            <person name="Kitahashi Y."/>
            <person name="Komaki H."/>
            <person name="Tamura T."/>
        </authorList>
    </citation>
    <scope>NUCLEOTIDE SEQUENCE [LARGE SCALE GENOMIC DNA]</scope>
    <source>
        <strain evidence="2 3">NBRC 13452</strain>
    </source>
</reference>
<organism evidence="2 3">
    <name type="scientific">Streptomyces nigrescens</name>
    <dbReference type="NCBI Taxonomy" id="1920"/>
    <lineage>
        <taxon>Bacteria</taxon>
        <taxon>Bacillati</taxon>
        <taxon>Actinomycetota</taxon>
        <taxon>Actinomycetes</taxon>
        <taxon>Kitasatosporales</taxon>
        <taxon>Streptomycetaceae</taxon>
        <taxon>Streptomyces</taxon>
    </lineage>
</organism>
<dbReference type="EMBL" id="BLIP01000001">
    <property type="protein sequence ID" value="GFE23832.1"/>
    <property type="molecule type" value="Genomic_DNA"/>
</dbReference>